<dbReference type="AlphaFoldDB" id="L1IBH5"/>
<feature type="domain" description="PDZ" evidence="3">
    <location>
        <begin position="87"/>
        <end position="157"/>
    </location>
</feature>
<protein>
    <recommendedName>
        <fullName evidence="7">PDZ domain-containing protein</fullName>
    </recommendedName>
</protein>
<reference evidence="6" key="2">
    <citation type="submission" date="2012-11" db="EMBL/GenBank/DDBJ databases">
        <authorList>
            <person name="Kuo A."/>
            <person name="Curtis B.A."/>
            <person name="Tanifuji G."/>
            <person name="Burki F."/>
            <person name="Gruber A."/>
            <person name="Irimia M."/>
            <person name="Maruyama S."/>
            <person name="Arias M.C."/>
            <person name="Ball S.G."/>
            <person name="Gile G.H."/>
            <person name="Hirakawa Y."/>
            <person name="Hopkins J.F."/>
            <person name="Rensing S.A."/>
            <person name="Schmutz J."/>
            <person name="Symeonidi A."/>
            <person name="Elias M."/>
            <person name="Eveleigh R.J."/>
            <person name="Herman E.K."/>
            <person name="Klute M.J."/>
            <person name="Nakayama T."/>
            <person name="Obornik M."/>
            <person name="Reyes-Prieto A."/>
            <person name="Armbrust E.V."/>
            <person name="Aves S.J."/>
            <person name="Beiko R.G."/>
            <person name="Coutinho P."/>
            <person name="Dacks J.B."/>
            <person name="Durnford D.G."/>
            <person name="Fast N.M."/>
            <person name="Green B.R."/>
            <person name="Grisdale C."/>
            <person name="Hempe F."/>
            <person name="Henrissat B."/>
            <person name="Hoppner M.P."/>
            <person name="Ishida K.-I."/>
            <person name="Kim E."/>
            <person name="Koreny L."/>
            <person name="Kroth P.G."/>
            <person name="Liu Y."/>
            <person name="Malik S.-B."/>
            <person name="Maier U.G."/>
            <person name="McRose D."/>
            <person name="Mock T."/>
            <person name="Neilson J.A."/>
            <person name="Onodera N.T."/>
            <person name="Poole A.M."/>
            <person name="Pritham E.J."/>
            <person name="Richards T.A."/>
            <person name="Rocap G."/>
            <person name="Roy S.W."/>
            <person name="Sarai C."/>
            <person name="Schaack S."/>
            <person name="Shirato S."/>
            <person name="Slamovits C.H."/>
            <person name="Spencer D.F."/>
            <person name="Suzuki S."/>
            <person name="Worden A.Z."/>
            <person name="Zauner S."/>
            <person name="Barry K."/>
            <person name="Bell C."/>
            <person name="Bharti A.K."/>
            <person name="Crow J.A."/>
            <person name="Grimwood J."/>
            <person name="Kramer R."/>
            <person name="Lindquist E."/>
            <person name="Lucas S."/>
            <person name="Salamov A."/>
            <person name="McFadden G.I."/>
            <person name="Lane C.E."/>
            <person name="Keeling P.J."/>
            <person name="Gray M.W."/>
            <person name="Grigoriev I.V."/>
            <person name="Archibald J.M."/>
        </authorList>
    </citation>
    <scope>NUCLEOTIDE SEQUENCE</scope>
    <source>
        <strain evidence="6">CCMP2712</strain>
    </source>
</reference>
<organism evidence="4">
    <name type="scientific">Guillardia theta (strain CCMP2712)</name>
    <name type="common">Cryptophyte</name>
    <dbReference type="NCBI Taxonomy" id="905079"/>
    <lineage>
        <taxon>Eukaryota</taxon>
        <taxon>Cryptophyceae</taxon>
        <taxon>Pyrenomonadales</taxon>
        <taxon>Geminigeraceae</taxon>
        <taxon>Guillardia</taxon>
    </lineage>
</organism>
<reference evidence="5" key="3">
    <citation type="submission" date="2015-06" db="UniProtKB">
        <authorList>
            <consortium name="EnsemblProtists"/>
        </authorList>
    </citation>
    <scope>IDENTIFICATION</scope>
</reference>
<evidence type="ECO:0000313" key="6">
    <source>
        <dbReference type="Proteomes" id="UP000011087"/>
    </source>
</evidence>
<evidence type="ECO:0000313" key="5">
    <source>
        <dbReference type="EnsemblProtists" id="EKX33583"/>
    </source>
</evidence>
<dbReference type="GeneID" id="17290319"/>
<dbReference type="Gene3D" id="3.30.505.10">
    <property type="entry name" value="SH2 domain"/>
    <property type="match status" value="1"/>
</dbReference>
<dbReference type="EnsemblProtists" id="EKX33583">
    <property type="protein sequence ID" value="EKX33583"/>
    <property type="gene ID" value="GUITHDRAFT_120222"/>
</dbReference>
<dbReference type="SMART" id="SM00228">
    <property type="entry name" value="PDZ"/>
    <property type="match status" value="1"/>
</dbReference>
<name>L1IBH5_GUITC</name>
<dbReference type="SUPFAM" id="SSF50156">
    <property type="entry name" value="PDZ domain-like"/>
    <property type="match status" value="1"/>
</dbReference>
<dbReference type="CDD" id="cd00173">
    <property type="entry name" value="SH2"/>
    <property type="match status" value="1"/>
</dbReference>
<dbReference type="InterPro" id="IPR000980">
    <property type="entry name" value="SH2"/>
</dbReference>
<evidence type="ECO:0000313" key="4">
    <source>
        <dbReference type="EMBL" id="EKX33583.1"/>
    </source>
</evidence>
<evidence type="ECO:0000259" key="3">
    <source>
        <dbReference type="PROSITE" id="PS50106"/>
    </source>
</evidence>
<proteinExistence type="predicted"/>
<dbReference type="InterPro" id="IPR041489">
    <property type="entry name" value="PDZ_6"/>
</dbReference>
<keyword evidence="1" id="KW-0727">SH2 domain</keyword>
<keyword evidence="6" id="KW-1185">Reference proteome</keyword>
<dbReference type="Gene3D" id="2.30.42.10">
    <property type="match status" value="1"/>
</dbReference>
<dbReference type="HOGENOM" id="CLU_640054_0_0_1"/>
<accession>L1IBH5</accession>
<evidence type="ECO:0000256" key="1">
    <source>
        <dbReference type="PROSITE-ProRule" id="PRU00191"/>
    </source>
</evidence>
<dbReference type="EMBL" id="JH993136">
    <property type="protein sequence ID" value="EKX33583.1"/>
    <property type="molecule type" value="Genomic_DNA"/>
</dbReference>
<dbReference type="RefSeq" id="XP_005820563.1">
    <property type="nucleotide sequence ID" value="XM_005820506.1"/>
</dbReference>
<evidence type="ECO:0000259" key="2">
    <source>
        <dbReference type="PROSITE" id="PS50001"/>
    </source>
</evidence>
<dbReference type="PaxDb" id="55529-EKX33583"/>
<sequence length="429" mass="48471">MAGGEEGGKRGADEKGMKLWEVKGVTVRDERVAKVRRVAVHLARLVAELKEAGVPLHNALCVAEHGRWAQRLCEHAEEYVSSRPVGVGILFTVLKDGSFAVETIERGSPAESSDIRVGDVLKKVNGEEVQEMSFQDMANIYLGRVGTEVNLVLRRPNIPHPVTAKLRRWSGKDTMVRCDLHPWKILERVRFMEDTLLKLRFDLEEWGIQDPEKRVSELSWHRCLRLAKDLGLEVTIQFRQVTDYDKSFIIRDPFAQMVWRSYFHNRPCIKIREWIAAVQNELRNLGMQLLSSWQSQFMASLMCVGIEDCVSCYEIQEAGNGFIDALKLAEIALLTGASRSLPEWFKPHLNYQKEACYLLSSADPGVFVVRYSASPGNFAIQWCSAGRQIKSAKVFVKTGGYSWRINGKAVYPALSDMIHEVDLSAACSP</sequence>
<dbReference type="SUPFAM" id="SSF55550">
    <property type="entry name" value="SH2 domain"/>
    <property type="match status" value="1"/>
</dbReference>
<gene>
    <name evidence="4" type="ORF">GUITHDRAFT_120222</name>
</gene>
<dbReference type="OrthoDB" id="2915840at2759"/>
<dbReference type="Pfam" id="PF17820">
    <property type="entry name" value="PDZ_6"/>
    <property type="match status" value="1"/>
</dbReference>
<dbReference type="Proteomes" id="UP000011087">
    <property type="component" value="Unassembled WGS sequence"/>
</dbReference>
<dbReference type="PROSITE" id="PS50106">
    <property type="entry name" value="PDZ"/>
    <property type="match status" value="1"/>
</dbReference>
<dbReference type="PROSITE" id="PS50001">
    <property type="entry name" value="SH2"/>
    <property type="match status" value="1"/>
</dbReference>
<dbReference type="InterPro" id="IPR036860">
    <property type="entry name" value="SH2_dom_sf"/>
</dbReference>
<feature type="domain" description="SH2" evidence="2">
    <location>
        <begin position="344"/>
        <end position="419"/>
    </location>
</feature>
<dbReference type="InterPro" id="IPR001478">
    <property type="entry name" value="PDZ"/>
</dbReference>
<reference evidence="4 6" key="1">
    <citation type="journal article" date="2012" name="Nature">
        <title>Algal genomes reveal evolutionary mosaicism and the fate of nucleomorphs.</title>
        <authorList>
            <consortium name="DOE Joint Genome Institute"/>
            <person name="Curtis B.A."/>
            <person name="Tanifuji G."/>
            <person name="Burki F."/>
            <person name="Gruber A."/>
            <person name="Irimia M."/>
            <person name="Maruyama S."/>
            <person name="Arias M.C."/>
            <person name="Ball S.G."/>
            <person name="Gile G.H."/>
            <person name="Hirakawa Y."/>
            <person name="Hopkins J.F."/>
            <person name="Kuo A."/>
            <person name="Rensing S.A."/>
            <person name="Schmutz J."/>
            <person name="Symeonidi A."/>
            <person name="Elias M."/>
            <person name="Eveleigh R.J."/>
            <person name="Herman E.K."/>
            <person name="Klute M.J."/>
            <person name="Nakayama T."/>
            <person name="Obornik M."/>
            <person name="Reyes-Prieto A."/>
            <person name="Armbrust E.V."/>
            <person name="Aves S.J."/>
            <person name="Beiko R.G."/>
            <person name="Coutinho P."/>
            <person name="Dacks J.B."/>
            <person name="Durnford D.G."/>
            <person name="Fast N.M."/>
            <person name="Green B.R."/>
            <person name="Grisdale C.J."/>
            <person name="Hempel F."/>
            <person name="Henrissat B."/>
            <person name="Hoppner M.P."/>
            <person name="Ishida K."/>
            <person name="Kim E."/>
            <person name="Koreny L."/>
            <person name="Kroth P.G."/>
            <person name="Liu Y."/>
            <person name="Malik S.B."/>
            <person name="Maier U.G."/>
            <person name="McRose D."/>
            <person name="Mock T."/>
            <person name="Neilson J.A."/>
            <person name="Onodera N.T."/>
            <person name="Poole A.M."/>
            <person name="Pritham E.J."/>
            <person name="Richards T.A."/>
            <person name="Rocap G."/>
            <person name="Roy S.W."/>
            <person name="Sarai C."/>
            <person name="Schaack S."/>
            <person name="Shirato S."/>
            <person name="Slamovits C.H."/>
            <person name="Spencer D.F."/>
            <person name="Suzuki S."/>
            <person name="Worden A.Z."/>
            <person name="Zauner S."/>
            <person name="Barry K."/>
            <person name="Bell C."/>
            <person name="Bharti A.K."/>
            <person name="Crow J.A."/>
            <person name="Grimwood J."/>
            <person name="Kramer R."/>
            <person name="Lindquist E."/>
            <person name="Lucas S."/>
            <person name="Salamov A."/>
            <person name="McFadden G.I."/>
            <person name="Lane C.E."/>
            <person name="Keeling P.J."/>
            <person name="Gray M.W."/>
            <person name="Grigoriev I.V."/>
            <person name="Archibald J.M."/>
        </authorList>
    </citation>
    <scope>NUCLEOTIDE SEQUENCE</scope>
    <source>
        <strain evidence="4 6">CCMP2712</strain>
    </source>
</reference>
<dbReference type="KEGG" id="gtt:GUITHDRAFT_120222"/>
<dbReference type="Pfam" id="PF00017">
    <property type="entry name" value="SH2"/>
    <property type="match status" value="1"/>
</dbReference>
<evidence type="ECO:0008006" key="7">
    <source>
        <dbReference type="Google" id="ProtNLM"/>
    </source>
</evidence>
<dbReference type="InterPro" id="IPR036034">
    <property type="entry name" value="PDZ_sf"/>
</dbReference>